<feature type="region of interest" description="Disordered" evidence="1">
    <location>
        <begin position="74"/>
        <end position="109"/>
    </location>
</feature>
<dbReference type="Proteomes" id="UP000186438">
    <property type="component" value="Unassembled WGS sequence"/>
</dbReference>
<evidence type="ECO:0000313" key="4">
    <source>
        <dbReference type="Proteomes" id="UP000186438"/>
    </source>
</evidence>
<dbReference type="EMBL" id="MPNT01000039">
    <property type="protein sequence ID" value="OJZ67323.1"/>
    <property type="molecule type" value="Genomic_DNA"/>
</dbReference>
<reference evidence="3 4" key="1">
    <citation type="submission" date="2016-11" db="EMBL/GenBank/DDBJ databases">
        <title>Genome sequences of unsequenced Mycobacteria.</title>
        <authorList>
            <person name="Greninger A.L."/>
            <person name="Fang F."/>
            <person name="Jerome K.R."/>
        </authorList>
    </citation>
    <scope>NUCLEOTIDE SEQUENCE [LARGE SCALE GENOMIC DNA]</scope>
    <source>
        <strain evidence="3 4">M11</strain>
    </source>
</reference>
<gene>
    <name evidence="3" type="ORF">BRW65_26425</name>
</gene>
<sequence>MTVEGALGDRRWRSAIAIVAALCVFCAVTAGWASRGTAVAGVGPPHLAVAQGAAHPGVDPARVHTSDMGLGAQHFSSGSAPTHHSTTKNAWMTRDRPPTWARSSPPSLDSPLPTSFAAAAFRLPRPPSRAPGAVPLHRHLLTQLCVARC</sequence>
<evidence type="ECO:0000313" key="3">
    <source>
        <dbReference type="EMBL" id="OJZ67323.1"/>
    </source>
</evidence>
<proteinExistence type="predicted"/>
<name>A0A1Q4HIK0_9MYCO</name>
<evidence type="ECO:0000256" key="1">
    <source>
        <dbReference type="SAM" id="MobiDB-lite"/>
    </source>
</evidence>
<dbReference type="RefSeq" id="WP_073879926.1">
    <property type="nucleotide sequence ID" value="NZ_MPNT01000039.1"/>
</dbReference>
<evidence type="ECO:0000256" key="2">
    <source>
        <dbReference type="SAM" id="Phobius"/>
    </source>
</evidence>
<feature type="transmembrane region" description="Helical" evidence="2">
    <location>
        <begin position="12"/>
        <end position="33"/>
    </location>
</feature>
<dbReference type="AlphaFoldDB" id="A0A1Q4HIK0"/>
<organism evidence="3 4">
    <name type="scientific">Mycobacterium paraffinicum</name>
    <dbReference type="NCBI Taxonomy" id="53378"/>
    <lineage>
        <taxon>Bacteria</taxon>
        <taxon>Bacillati</taxon>
        <taxon>Actinomycetota</taxon>
        <taxon>Actinomycetes</taxon>
        <taxon>Mycobacteriales</taxon>
        <taxon>Mycobacteriaceae</taxon>
        <taxon>Mycobacterium</taxon>
    </lineage>
</organism>
<protein>
    <submittedName>
        <fullName evidence="3">Uncharacterized protein</fullName>
    </submittedName>
</protein>
<dbReference type="STRING" id="53378.BRW65_26425"/>
<keyword evidence="4" id="KW-1185">Reference proteome</keyword>
<keyword evidence="2" id="KW-0472">Membrane</keyword>
<feature type="compositionally biased region" description="Polar residues" evidence="1">
    <location>
        <begin position="74"/>
        <end position="90"/>
    </location>
</feature>
<keyword evidence="2" id="KW-0812">Transmembrane</keyword>
<comment type="caution">
    <text evidence="3">The sequence shown here is derived from an EMBL/GenBank/DDBJ whole genome shotgun (WGS) entry which is preliminary data.</text>
</comment>
<dbReference type="OrthoDB" id="4733283at2"/>
<keyword evidence="2" id="KW-1133">Transmembrane helix</keyword>
<accession>A0A1Q4HIK0</accession>